<keyword evidence="2" id="KW-1185">Reference proteome</keyword>
<organism evidence="1 2">
    <name type="scientific">Capnocytophaga endodontalis</name>
    <dbReference type="NCBI Taxonomy" id="2708117"/>
    <lineage>
        <taxon>Bacteria</taxon>
        <taxon>Pseudomonadati</taxon>
        <taxon>Bacteroidota</taxon>
        <taxon>Flavobacteriia</taxon>
        <taxon>Flavobacteriales</taxon>
        <taxon>Flavobacteriaceae</taxon>
        <taxon>Capnocytophaga</taxon>
    </lineage>
</organism>
<reference evidence="2" key="1">
    <citation type="submission" date="2017-06" db="EMBL/GenBank/DDBJ databases">
        <title>Complete genome sequence of Capnocytophaga sp. KCOM 1579 (=ChDC OS43) isolated from a human refractory periapical abscess lesion.</title>
        <authorList>
            <person name="Kook J.-K."/>
            <person name="Park S.-N."/>
            <person name="Lim Y.K."/>
            <person name="Roh H."/>
        </authorList>
    </citation>
    <scope>NUCLEOTIDE SEQUENCE [LARGE SCALE GENOMIC DNA]</scope>
    <source>
        <strain evidence="2">ChDC OS43</strain>
    </source>
</reference>
<dbReference type="Proteomes" id="UP000197007">
    <property type="component" value="Chromosome"/>
</dbReference>
<dbReference type="PROSITE" id="PS51257">
    <property type="entry name" value="PROKAR_LIPOPROTEIN"/>
    <property type="match status" value="1"/>
</dbReference>
<gene>
    <name evidence="1" type="ORF">CBG49_09395</name>
</gene>
<dbReference type="SUPFAM" id="SSF53187">
    <property type="entry name" value="Zn-dependent exopeptidases"/>
    <property type="match status" value="1"/>
</dbReference>
<sequence>MKYITYILSALLLASCETHFFSSPEKYETPFENKDGLKSSSYEEVIDYYKQLSQDFASISFKTMGQTDNGVPLHLVIYSPDAEFNFNKYRKERTIIFINNAIHGDEPDGVDATMLLFRNLAQNEIKLSGNVMVVTIPVYNIGGMQENRKESAAHYNLDNDFVKADVENTLSFAKIFQEIQPDIFIDNQVSRKEEYQYTLSYSFSNKQKLGAFLGGYIENVLTPRLADTLLNRSDIFKKDTLHKPFRRLIVDDTIGRANNAIGYASLWNCIGIRLNTHIFQSYKQRVEANYETMKTIIEVADADNQYIKQLKIKQAQTYAKEVSSEYYIIPKAWQQVIARLNAHNIEMKELTKDTLMNVNYYQIEDFKTITHPFEGHYLHYDTQVSNHKEKMQLYKGDYVVPTSQFAKRYLLETLEPTAADSFFNWNFFDSIFGEGVQEENKIIYPIYRKE</sequence>
<dbReference type="AlphaFoldDB" id="A0A1Z4BPW6"/>
<accession>A0A1Z4BPW6</accession>
<evidence type="ECO:0000313" key="1">
    <source>
        <dbReference type="EMBL" id="ASF43272.1"/>
    </source>
</evidence>
<name>A0A1Z4BPW6_9FLAO</name>
<protein>
    <submittedName>
        <fullName evidence="1">Peptidase M14</fullName>
    </submittedName>
</protein>
<dbReference type="KEGG" id="capn:CBG49_09395"/>
<evidence type="ECO:0000313" key="2">
    <source>
        <dbReference type="Proteomes" id="UP000197007"/>
    </source>
</evidence>
<dbReference type="EMBL" id="CP022022">
    <property type="protein sequence ID" value="ASF43272.1"/>
    <property type="molecule type" value="Genomic_DNA"/>
</dbReference>
<dbReference type="RefSeq" id="WP_088594290.1">
    <property type="nucleotide sequence ID" value="NZ_CP022022.1"/>
</dbReference>
<proteinExistence type="predicted"/>
<dbReference type="Gene3D" id="3.40.630.10">
    <property type="entry name" value="Zn peptidases"/>
    <property type="match status" value="1"/>
</dbReference>